<keyword evidence="2" id="KW-0812">Transmembrane</keyword>
<dbReference type="HOGENOM" id="CLU_021569_0_0_11"/>
<protein>
    <submittedName>
        <fullName evidence="3">Uncharacterized protein</fullName>
    </submittedName>
</protein>
<feature type="compositionally biased region" description="Low complexity" evidence="1">
    <location>
        <begin position="44"/>
        <end position="69"/>
    </location>
</feature>
<reference evidence="4" key="1">
    <citation type="submission" date="2010-02" db="EMBL/GenBank/DDBJ databases">
        <title>The Genome Sequence of Prevotella oris strain C735.</title>
        <authorList>
            <consortium name="The Broad Institute Genome Sequencing Platform"/>
            <person name="Ward D."/>
            <person name="Feldgarden M."/>
            <person name="Earl A."/>
            <person name="Young S.K."/>
            <person name="Zeng Q."/>
            <person name="Koehrsen M."/>
            <person name="Alvarado L."/>
            <person name="Berlin A."/>
            <person name="Bochicchio J."/>
            <person name="Borenstein D."/>
            <person name="Chapman S.B."/>
            <person name="Chen Z."/>
            <person name="Engels R."/>
            <person name="Freedman E."/>
            <person name="Gellesch M."/>
            <person name="Goldberg J."/>
            <person name="Griggs A."/>
            <person name="Gujja S."/>
            <person name="Heilman E."/>
            <person name="Heiman D."/>
            <person name="Hepburn T."/>
            <person name="Howarth C."/>
            <person name="Jen D."/>
            <person name="Larson L."/>
            <person name="Mehta T."/>
            <person name="Park D."/>
            <person name="Pearson M."/>
            <person name="Roberts A."/>
            <person name="Saif S."/>
            <person name="Shea T."/>
            <person name="Shenoy N."/>
            <person name="Sisk P."/>
            <person name="Stolte C."/>
            <person name="Sykes S."/>
            <person name="Thomson T."/>
            <person name="Walk T."/>
            <person name="White J."/>
            <person name="Yandava C."/>
            <person name="Sibley C.D."/>
            <person name="Field T.R."/>
            <person name="Grinwis M."/>
            <person name="Eshaghurshan C.S."/>
            <person name="Surette M.G."/>
            <person name="Haas B."/>
            <person name="Nusbaum C."/>
            <person name="Birren B."/>
        </authorList>
    </citation>
    <scope>NUCLEOTIDE SEQUENCE [LARGE SCALE GENOMIC DNA]</scope>
    <source>
        <strain evidence="4">C505</strain>
    </source>
</reference>
<keyword evidence="2" id="KW-0472">Membrane</keyword>
<proteinExistence type="predicted"/>
<dbReference type="eggNOG" id="COG1520">
    <property type="taxonomic scope" value="Bacteria"/>
</dbReference>
<evidence type="ECO:0000256" key="1">
    <source>
        <dbReference type="SAM" id="MobiDB-lite"/>
    </source>
</evidence>
<sequence>MSPREAAWMSPERSSKTGASPPDPGWWSAGRALTRAVRRPPPRSSGSAPPTTAIPTPRTSSSSPASSGPEDSTMTDQHSDQSQDNESPAPAGSAESTESAEATETAEAADSVGASDRSAPDPPRRILTMLRALRALRLGWLLAVGAMVVLFLVYQSGMGDPGDAMKSVGGFIGGLAVLIWIAGYFKWRETARSALKSYPTSPRALIRKTVLFQPLCFLVFSGSFTVVLLRLWHTQLRSTSVSIDQLLTLAVGALGLGLLAATDLLVRATRATYFPPPKKRRFPEQLHRLRRIRPPRPSWRSVLGAVILIVIPPLALGTAATVPHLIASRVTPSTAESIDTSALPALPRSFASTAAWSQDIHNMAEVVAGAAGPVVLSSDGVVGLNPADGSTRWTYPRKHARFIRCHPSPDRRHLAVTLDATDGEQPEGMSVDPLVVVLDTVTGRVTYEGFMQEGVLQLTDSVLLNGATGYSLTDGSRLWSIDEEEVSTGPGIRPYWGTAGHSTFLLGGVPRSPKGEPDWRGPYATYTLMSDTSPATRRESAPLVTNGWGKPDINDGWVAAFTQTPTPIDFQTSPTGWAAQAVNLDAMAGVAGADMTTYDLGLTSGTNSAASRATGTLTTLPRRAQGDSVLDAPQSPKDFEGNTAVAAIFDPQTRTVSHSAQEAGILSYAGLARAESGGGGVLSVSSGERTPTTVDVPAGSTYYPPGTRHVWTIEDPSPSSNPLLTTLSTPGTTLVIMATGPDKGSHSFRIFGISGASS</sequence>
<organism evidence="3 4">
    <name type="scientific">Actinomyces viscosus C505</name>
    <dbReference type="NCBI Taxonomy" id="562973"/>
    <lineage>
        <taxon>Bacteria</taxon>
        <taxon>Bacillati</taxon>
        <taxon>Actinomycetota</taxon>
        <taxon>Actinomycetes</taxon>
        <taxon>Actinomycetales</taxon>
        <taxon>Actinomycetaceae</taxon>
        <taxon>Actinomyces</taxon>
    </lineage>
</organism>
<keyword evidence="2" id="KW-1133">Transmembrane helix</keyword>
<feature type="compositionally biased region" description="Low complexity" evidence="1">
    <location>
        <begin position="86"/>
        <end position="109"/>
    </location>
</feature>
<feature type="compositionally biased region" description="Polar residues" evidence="1">
    <location>
        <begin position="70"/>
        <end position="85"/>
    </location>
</feature>
<feature type="transmembrane region" description="Helical" evidence="2">
    <location>
        <begin position="210"/>
        <end position="233"/>
    </location>
</feature>
<evidence type="ECO:0000256" key="2">
    <source>
        <dbReference type="SAM" id="Phobius"/>
    </source>
</evidence>
<gene>
    <name evidence="3" type="ORF">HMPREF0059_00656</name>
</gene>
<dbReference type="EMBL" id="ACRE02000026">
    <property type="protein sequence ID" value="EGE39307.1"/>
    <property type="molecule type" value="Genomic_DNA"/>
</dbReference>
<reference evidence="3 4" key="2">
    <citation type="submission" date="2011-10" db="EMBL/GenBank/DDBJ databases">
        <title>The Genome Sequence of Actinomyces viscosus C505.</title>
        <authorList>
            <consortium name="The Broad Institute Genome Sequencing Platform"/>
            <consortium name="The Broad Institute Genome Sequencing Center for Infectious Disease"/>
            <person name="Earl A."/>
            <person name="Ward D."/>
            <person name="Feldgarden M."/>
            <person name="Gevers D."/>
            <person name="Sibley C.D."/>
            <person name="Field T.R."/>
            <person name="Grinwis M."/>
            <person name="Eshaghurshan C.S."/>
            <person name="Surette M.G."/>
            <person name="Young S.K."/>
            <person name="Zeng Q."/>
            <person name="Gargeya S."/>
            <person name="Fitzgerald M."/>
            <person name="Haas B."/>
            <person name="Abouelleil A."/>
            <person name="Alvarado L."/>
            <person name="Arachchi H.M."/>
            <person name="Berlin A."/>
            <person name="Brown A."/>
            <person name="Chapman S.B."/>
            <person name="Chen Z."/>
            <person name="Dunbar C."/>
            <person name="Freedman E."/>
            <person name="Gearin G."/>
            <person name="Goldberg J."/>
            <person name="Griggs A."/>
            <person name="Gujja S."/>
            <person name="Heiman D."/>
            <person name="Howarth C."/>
            <person name="Larson L."/>
            <person name="Lui A."/>
            <person name="MacDonald P.J.P."/>
            <person name="Montmayeur A."/>
            <person name="Murphy C."/>
            <person name="Neiman D."/>
            <person name="Pearson M."/>
            <person name="Priest M."/>
            <person name="Roberts A."/>
            <person name="Saif S."/>
            <person name="Shea T."/>
            <person name="Shenoy N."/>
            <person name="Sisk P."/>
            <person name="Stolte C."/>
            <person name="Sykes S."/>
            <person name="Wortman J."/>
            <person name="Nusbaum C."/>
            <person name="Birren B."/>
        </authorList>
    </citation>
    <scope>NUCLEOTIDE SEQUENCE [LARGE SCALE GENOMIC DNA]</scope>
    <source>
        <strain evidence="3 4">C505</strain>
    </source>
</reference>
<dbReference type="Proteomes" id="UP000004668">
    <property type="component" value="Unassembled WGS sequence"/>
</dbReference>
<accession>F2UW54</accession>
<feature type="transmembrane region" description="Helical" evidence="2">
    <location>
        <begin position="168"/>
        <end position="187"/>
    </location>
</feature>
<feature type="transmembrane region" description="Helical" evidence="2">
    <location>
        <begin position="245"/>
        <end position="266"/>
    </location>
</feature>
<evidence type="ECO:0000313" key="3">
    <source>
        <dbReference type="EMBL" id="EGE39307.1"/>
    </source>
</evidence>
<feature type="transmembrane region" description="Helical" evidence="2">
    <location>
        <begin position="298"/>
        <end position="320"/>
    </location>
</feature>
<evidence type="ECO:0000313" key="4">
    <source>
        <dbReference type="Proteomes" id="UP000004668"/>
    </source>
</evidence>
<dbReference type="AlphaFoldDB" id="F2UW54"/>
<comment type="caution">
    <text evidence="3">The sequence shown here is derived from an EMBL/GenBank/DDBJ whole genome shotgun (WGS) entry which is preliminary data.</text>
</comment>
<name>F2UW54_ACTVI</name>
<feature type="transmembrane region" description="Helical" evidence="2">
    <location>
        <begin position="135"/>
        <end position="156"/>
    </location>
</feature>
<feature type="region of interest" description="Disordered" evidence="1">
    <location>
        <begin position="1"/>
        <end position="123"/>
    </location>
</feature>